<dbReference type="InterPro" id="IPR015424">
    <property type="entry name" value="PyrdxlP-dep_Trfase"/>
</dbReference>
<keyword evidence="3 6" id="KW-0663">Pyridoxal phosphate</keyword>
<keyword evidence="4 8" id="KW-0456">Lyase</keyword>
<dbReference type="NCBIfam" id="TIGR01324">
    <property type="entry name" value="cysta_beta_ly_B"/>
    <property type="match status" value="1"/>
</dbReference>
<proteinExistence type="inferred from homology"/>
<dbReference type="GO" id="GO:0019346">
    <property type="term" value="P:transsulfuration"/>
    <property type="evidence" value="ECO:0007669"/>
    <property type="project" value="InterPro"/>
</dbReference>
<evidence type="ECO:0000256" key="7">
    <source>
        <dbReference type="RuleBase" id="RU362118"/>
    </source>
</evidence>
<dbReference type="EMBL" id="CADILN010000010">
    <property type="protein sequence ID" value="CAB4051780.1"/>
    <property type="molecule type" value="Genomic_DNA"/>
</dbReference>
<dbReference type="PANTHER" id="PTHR43500:SF1">
    <property type="entry name" value="CYSTATHIONINE BETA-LYASE-RELATED"/>
    <property type="match status" value="1"/>
</dbReference>
<dbReference type="FunFam" id="3.40.640.10:FF:000046">
    <property type="entry name" value="Cystathionine gamma-lyase"/>
    <property type="match status" value="1"/>
</dbReference>
<evidence type="ECO:0000256" key="1">
    <source>
        <dbReference type="ARBA" id="ARBA00001933"/>
    </source>
</evidence>
<organism evidence="8 9">
    <name type="scientific">Paraburkholderia phenoliruptrix</name>
    <dbReference type="NCBI Taxonomy" id="252970"/>
    <lineage>
        <taxon>Bacteria</taxon>
        <taxon>Pseudomonadati</taxon>
        <taxon>Pseudomonadota</taxon>
        <taxon>Betaproteobacteria</taxon>
        <taxon>Burkholderiales</taxon>
        <taxon>Burkholderiaceae</taxon>
        <taxon>Paraburkholderia</taxon>
    </lineage>
</organism>
<dbReference type="SUPFAM" id="SSF53383">
    <property type="entry name" value="PLP-dependent transferases"/>
    <property type="match status" value="1"/>
</dbReference>
<dbReference type="GO" id="GO:0019450">
    <property type="term" value="P:L-cysteine catabolic process to pyruvate"/>
    <property type="evidence" value="ECO:0007669"/>
    <property type="project" value="TreeGrafter"/>
</dbReference>
<dbReference type="GO" id="GO:0030170">
    <property type="term" value="F:pyridoxal phosphate binding"/>
    <property type="evidence" value="ECO:0007669"/>
    <property type="project" value="InterPro"/>
</dbReference>
<feature type="modified residue" description="N6-(pyridoxal phosphate)lysine" evidence="6">
    <location>
        <position position="195"/>
    </location>
</feature>
<sequence>MRPSHESPFQSLTVPITRASTIVFDSLDDFVNRFTRQPDGFSYGVTGTPTTRALEKEIASLENGAHCVVFPSGQAALTAAALALLKSGDHVLVTDGAYGPFRDFCVRWLAQLGIEVGFYPANCRGAFSEYVRPNTRLIHIEAPASLTMEMPDIPAIVKAARAGGIRTMMDNTWASTVAYRPLEHGVDLSIEAASKLFGGHSDLLMGTVSTNDFELHRKLRDVQSTVGLSVSPDEAALVLRGLHTLELRYKAQAKSTLKIAEWLDEHPMVERVHYPALRSDQDFDLWQRDFTSAGCVLSFSTKHWDLGRYRRFFAKLNHFAIGASWGGVHSLAAFYPGEVHDMRAYKTTELPLIRLSIGLEDVDTLVSELQAAFG</sequence>
<evidence type="ECO:0000256" key="2">
    <source>
        <dbReference type="ARBA" id="ARBA00009077"/>
    </source>
</evidence>
<evidence type="ECO:0000256" key="5">
    <source>
        <dbReference type="ARBA" id="ARBA00047517"/>
    </source>
</evidence>
<comment type="cofactor">
    <cofactor evidence="1 7">
        <name>pyridoxal 5'-phosphate</name>
        <dbReference type="ChEBI" id="CHEBI:597326"/>
    </cofactor>
</comment>
<accession>A0A6J5KCY8</accession>
<comment type="similarity">
    <text evidence="2 7">Belongs to the trans-sulfuration enzymes family.</text>
</comment>
<evidence type="ECO:0000256" key="6">
    <source>
        <dbReference type="PIRSR" id="PIRSR001434-2"/>
    </source>
</evidence>
<dbReference type="Gene3D" id="3.40.640.10">
    <property type="entry name" value="Type I PLP-dependent aspartate aminotransferase-like (Major domain)"/>
    <property type="match status" value="1"/>
</dbReference>
<dbReference type="InterPro" id="IPR015421">
    <property type="entry name" value="PyrdxlP-dep_Trfase_major"/>
</dbReference>
<dbReference type="Gene3D" id="3.90.1150.10">
    <property type="entry name" value="Aspartate Aminotransferase, domain 1"/>
    <property type="match status" value="1"/>
</dbReference>
<dbReference type="PIRSF" id="PIRSF001434">
    <property type="entry name" value="CGS"/>
    <property type="match status" value="1"/>
</dbReference>
<dbReference type="GO" id="GO:0047804">
    <property type="term" value="F:cysteine-S-conjugate beta-lyase activity"/>
    <property type="evidence" value="ECO:0007669"/>
    <property type="project" value="UniProtKB-EC"/>
</dbReference>
<comment type="catalytic activity">
    <reaction evidence="5">
        <text>L,L-cystathionine + H2O = L-homocysteine + pyruvate + NH4(+)</text>
        <dbReference type="Rhea" id="RHEA:13965"/>
        <dbReference type="ChEBI" id="CHEBI:15361"/>
        <dbReference type="ChEBI" id="CHEBI:15377"/>
        <dbReference type="ChEBI" id="CHEBI:28938"/>
        <dbReference type="ChEBI" id="CHEBI:58161"/>
        <dbReference type="ChEBI" id="CHEBI:58199"/>
    </reaction>
</comment>
<gene>
    <name evidence="8" type="primary">metC_2</name>
    <name evidence="8" type="ORF">LMG9964_05459</name>
</gene>
<evidence type="ECO:0000313" key="8">
    <source>
        <dbReference type="EMBL" id="CAB4051780.1"/>
    </source>
</evidence>
<reference evidence="8 9" key="1">
    <citation type="submission" date="2020-04" db="EMBL/GenBank/DDBJ databases">
        <authorList>
            <person name="De Canck E."/>
        </authorList>
    </citation>
    <scope>NUCLEOTIDE SEQUENCE [LARGE SCALE GENOMIC DNA]</scope>
    <source>
        <strain evidence="8 9">LMG 9964</strain>
    </source>
</reference>
<dbReference type="Pfam" id="PF01053">
    <property type="entry name" value="Cys_Met_Meta_PP"/>
    <property type="match status" value="1"/>
</dbReference>
<evidence type="ECO:0000256" key="4">
    <source>
        <dbReference type="ARBA" id="ARBA00023239"/>
    </source>
</evidence>
<evidence type="ECO:0000313" key="9">
    <source>
        <dbReference type="Proteomes" id="UP000494102"/>
    </source>
</evidence>
<dbReference type="AlphaFoldDB" id="A0A6J5KCY8"/>
<dbReference type="InterPro" id="IPR006233">
    <property type="entry name" value="Cys_b_lyase_bac"/>
</dbReference>
<dbReference type="RefSeq" id="WP_015004555.1">
    <property type="nucleotide sequence ID" value="NZ_CADILN010000010.1"/>
</dbReference>
<dbReference type="Proteomes" id="UP000494102">
    <property type="component" value="Unassembled WGS sequence"/>
</dbReference>
<dbReference type="InterPro" id="IPR015422">
    <property type="entry name" value="PyrdxlP-dep_Trfase_small"/>
</dbReference>
<name>A0A6J5KCY8_9BURK</name>
<dbReference type="PANTHER" id="PTHR43500">
    <property type="entry name" value="CYSTATHIONINE BETA-LYASE-RELATED"/>
    <property type="match status" value="1"/>
</dbReference>
<evidence type="ECO:0000256" key="3">
    <source>
        <dbReference type="ARBA" id="ARBA00022898"/>
    </source>
</evidence>
<dbReference type="InterPro" id="IPR000277">
    <property type="entry name" value="Cys/Met-Metab_PyrdxlP-dep_enz"/>
</dbReference>
<dbReference type="GeneID" id="27801643"/>
<dbReference type="EC" id="4.4.1.13" evidence="8"/>
<protein>
    <submittedName>
        <fullName evidence="8">Cystathionine beta-lyase MetC</fullName>
        <ecNumber evidence="8">4.4.1.13</ecNumber>
    </submittedName>
</protein>